<dbReference type="EMBL" id="LSRS01000001">
    <property type="protein sequence ID" value="KAF1086662.1"/>
    <property type="molecule type" value="Genomic_DNA"/>
</dbReference>
<evidence type="ECO:0000313" key="9">
    <source>
        <dbReference type="EMBL" id="KAF1086662.1"/>
    </source>
</evidence>
<comment type="similarity">
    <text evidence="2">Belongs to the autoinducer-2 exporter (AI-2E) (TC 2.A.86) family.</text>
</comment>
<feature type="transmembrane region" description="Helical" evidence="8">
    <location>
        <begin position="12"/>
        <end position="31"/>
    </location>
</feature>
<dbReference type="InterPro" id="IPR002549">
    <property type="entry name" value="AI-2E-like"/>
</dbReference>
<dbReference type="Pfam" id="PF01594">
    <property type="entry name" value="AI-2E_transport"/>
    <property type="match status" value="1"/>
</dbReference>
<reference evidence="9" key="1">
    <citation type="submission" date="2016-02" db="EMBL/GenBank/DDBJ databases">
        <title>Draft Genome Sequence of Sporotomaculum syntrophicum Strain FB, a Syntrophic Benzoate Degrader.</title>
        <authorList>
            <person name="Nobu M.K."/>
            <person name="Narihiro T."/>
            <person name="Qiu Y.-L."/>
            <person name="Ohashi A."/>
            <person name="Liu W.-T."/>
            <person name="Yuji S."/>
        </authorList>
    </citation>
    <scope>NUCLEOTIDE SEQUENCE</scope>
    <source>
        <strain evidence="9">FB</strain>
    </source>
</reference>
<dbReference type="RefSeq" id="WP_161820798.1">
    <property type="nucleotide sequence ID" value="NZ_LSRS01000001.1"/>
</dbReference>
<evidence type="ECO:0000256" key="8">
    <source>
        <dbReference type="SAM" id="Phobius"/>
    </source>
</evidence>
<evidence type="ECO:0000256" key="1">
    <source>
        <dbReference type="ARBA" id="ARBA00004651"/>
    </source>
</evidence>
<evidence type="ECO:0000256" key="7">
    <source>
        <dbReference type="ARBA" id="ARBA00023136"/>
    </source>
</evidence>
<dbReference type="PANTHER" id="PTHR21716:SF53">
    <property type="entry name" value="PERMEASE PERM-RELATED"/>
    <property type="match status" value="1"/>
</dbReference>
<name>A0A9D2WU41_9FIRM</name>
<dbReference type="OrthoDB" id="9793390at2"/>
<evidence type="ECO:0000256" key="3">
    <source>
        <dbReference type="ARBA" id="ARBA00022448"/>
    </source>
</evidence>
<feature type="transmembrane region" description="Helical" evidence="8">
    <location>
        <begin position="242"/>
        <end position="261"/>
    </location>
</feature>
<keyword evidence="6 8" id="KW-1133">Transmembrane helix</keyword>
<feature type="transmembrane region" description="Helical" evidence="8">
    <location>
        <begin position="43"/>
        <end position="64"/>
    </location>
</feature>
<evidence type="ECO:0000256" key="2">
    <source>
        <dbReference type="ARBA" id="ARBA00009773"/>
    </source>
</evidence>
<comment type="caution">
    <text evidence="9">The sequence shown here is derived from an EMBL/GenBank/DDBJ whole genome shotgun (WGS) entry which is preliminary data.</text>
</comment>
<gene>
    <name evidence="9" type="ORF">SPSYN_00381</name>
</gene>
<dbReference type="GO" id="GO:0005886">
    <property type="term" value="C:plasma membrane"/>
    <property type="evidence" value="ECO:0007669"/>
    <property type="project" value="UniProtKB-SubCell"/>
</dbReference>
<dbReference type="Proteomes" id="UP000798488">
    <property type="component" value="Unassembled WGS sequence"/>
</dbReference>
<evidence type="ECO:0000256" key="6">
    <source>
        <dbReference type="ARBA" id="ARBA00022989"/>
    </source>
</evidence>
<organism evidence="9 10">
    <name type="scientific">Sporotomaculum syntrophicum</name>
    <dbReference type="NCBI Taxonomy" id="182264"/>
    <lineage>
        <taxon>Bacteria</taxon>
        <taxon>Bacillati</taxon>
        <taxon>Bacillota</taxon>
        <taxon>Clostridia</taxon>
        <taxon>Eubacteriales</taxon>
        <taxon>Desulfallaceae</taxon>
        <taxon>Sporotomaculum</taxon>
    </lineage>
</organism>
<feature type="transmembrane region" description="Helical" evidence="8">
    <location>
        <begin position="298"/>
        <end position="317"/>
    </location>
</feature>
<feature type="transmembrane region" description="Helical" evidence="8">
    <location>
        <begin position="267"/>
        <end position="291"/>
    </location>
</feature>
<evidence type="ECO:0000256" key="4">
    <source>
        <dbReference type="ARBA" id="ARBA00022475"/>
    </source>
</evidence>
<dbReference type="AlphaFoldDB" id="A0A9D2WU41"/>
<accession>A0A9D2WU41</accession>
<dbReference type="GO" id="GO:0055085">
    <property type="term" value="P:transmembrane transport"/>
    <property type="evidence" value="ECO:0007669"/>
    <property type="project" value="TreeGrafter"/>
</dbReference>
<keyword evidence="5 8" id="KW-0812">Transmembrane</keyword>
<evidence type="ECO:0000313" key="10">
    <source>
        <dbReference type="Proteomes" id="UP000798488"/>
    </source>
</evidence>
<feature type="transmembrane region" description="Helical" evidence="8">
    <location>
        <begin position="329"/>
        <end position="359"/>
    </location>
</feature>
<protein>
    <submittedName>
        <fullName evidence="9">Pheromone autoinducer 2 transporter</fullName>
    </submittedName>
</protein>
<keyword evidence="3" id="KW-0813">Transport</keyword>
<feature type="transmembrane region" description="Helical" evidence="8">
    <location>
        <begin position="85"/>
        <end position="105"/>
    </location>
</feature>
<keyword evidence="10" id="KW-1185">Reference proteome</keyword>
<keyword evidence="4" id="KW-1003">Cell membrane</keyword>
<sequence length="371" mass="40612">MNGEVNNNKQKLTAKTIVLIGIIVFTVLYFAEVINTLKYLYGVIFPLLMGATIAYVLNILVSGYEKVFFPNSYNVIIIGIRRGACIILSVFTIILLLFFFLRIVIPQFSQSIGLLAAGFPVLYDNVYDWASQHADEIPVLQQKLEGLNMDGAAALKKVVNVLGDWAWGTVSFMGSVFGVAINVILAFIFAIYILFGKEDLNDKFGKLLKAYMRTERRERLCEGLRTADETFSNYIIGQCKEAIILGLLCTIGMLLFRFPYATIIGPVIGLTALVPMVGAYIGAAIGFLLIVIVDPIKALFFILFITILQQVEGNIIYPKVVGDSIGLPGIWVFAAITVGAGLLGIAGVLLGVPVAATVYKLLDKSINERLC</sequence>
<evidence type="ECO:0000256" key="5">
    <source>
        <dbReference type="ARBA" id="ARBA00022692"/>
    </source>
</evidence>
<proteinExistence type="inferred from homology"/>
<comment type="subcellular location">
    <subcellularLocation>
        <location evidence="1">Cell membrane</location>
        <topology evidence="1">Multi-pass membrane protein</topology>
    </subcellularLocation>
</comment>
<keyword evidence="7 8" id="KW-0472">Membrane</keyword>
<dbReference type="PANTHER" id="PTHR21716">
    <property type="entry name" value="TRANSMEMBRANE PROTEIN"/>
    <property type="match status" value="1"/>
</dbReference>
<feature type="transmembrane region" description="Helical" evidence="8">
    <location>
        <begin position="165"/>
        <end position="195"/>
    </location>
</feature>